<accession>A0A2R6NTS1</accession>
<name>A0A2R6NTS1_9APHY</name>
<protein>
    <submittedName>
        <fullName evidence="1">Uncharacterized protein</fullName>
    </submittedName>
</protein>
<sequence length="228" mass="25453">MATYSVTANLDPDDFTKVSQAGYRLCIAKQVNERYYVVWKSVEDYYQITPFQWQSEEFQVFGSVKSGRRVEFSTDTPNIKFGETCTLDKNGVMLPAHGPSEPESGVFHVQNNFGPIFIGANAKLLGGDKWLPVYLSDQPCVDGNFDLVPVEKALIWFDLTSSTCDIIQKPIANCIEVCHSNPICVPTSSELIILALQVDFTQSTAPQAVEYTVIDPTNPGEGRWKRIQ</sequence>
<evidence type="ECO:0000313" key="2">
    <source>
        <dbReference type="Proteomes" id="UP000186601"/>
    </source>
</evidence>
<organism evidence="1 2">
    <name type="scientific">Hermanssonia centrifuga</name>
    <dbReference type="NCBI Taxonomy" id="98765"/>
    <lineage>
        <taxon>Eukaryota</taxon>
        <taxon>Fungi</taxon>
        <taxon>Dikarya</taxon>
        <taxon>Basidiomycota</taxon>
        <taxon>Agaricomycotina</taxon>
        <taxon>Agaricomycetes</taxon>
        <taxon>Polyporales</taxon>
        <taxon>Meruliaceae</taxon>
        <taxon>Hermanssonia</taxon>
    </lineage>
</organism>
<dbReference type="AlphaFoldDB" id="A0A2R6NTS1"/>
<dbReference type="OrthoDB" id="2987506at2759"/>
<dbReference type="EMBL" id="MLYV02000846">
    <property type="protein sequence ID" value="PSR76416.1"/>
    <property type="molecule type" value="Genomic_DNA"/>
</dbReference>
<keyword evidence="2" id="KW-1185">Reference proteome</keyword>
<evidence type="ECO:0000313" key="1">
    <source>
        <dbReference type="EMBL" id="PSR76416.1"/>
    </source>
</evidence>
<gene>
    <name evidence="1" type="ORF">PHLCEN_2v8451</name>
</gene>
<dbReference type="Proteomes" id="UP000186601">
    <property type="component" value="Unassembled WGS sequence"/>
</dbReference>
<reference evidence="1 2" key="1">
    <citation type="submission" date="2018-02" db="EMBL/GenBank/DDBJ databases">
        <title>Genome sequence of the basidiomycete white-rot fungus Phlebia centrifuga.</title>
        <authorList>
            <person name="Granchi Z."/>
            <person name="Peng M."/>
            <person name="de Vries R.P."/>
            <person name="Hilden K."/>
            <person name="Makela M.R."/>
            <person name="Grigoriev I."/>
            <person name="Riley R."/>
        </authorList>
    </citation>
    <scope>NUCLEOTIDE SEQUENCE [LARGE SCALE GENOMIC DNA]</scope>
    <source>
        <strain evidence="1 2">FBCC195</strain>
    </source>
</reference>
<comment type="caution">
    <text evidence="1">The sequence shown here is derived from an EMBL/GenBank/DDBJ whole genome shotgun (WGS) entry which is preliminary data.</text>
</comment>
<proteinExistence type="predicted"/>